<accession>A0AA88JEF3</accession>
<comment type="caution">
    <text evidence="1">The sequence shown here is derived from an EMBL/GenBank/DDBJ whole genome shotgun (WGS) entry which is preliminary data.</text>
</comment>
<organism evidence="1 2">
    <name type="scientific">Ficus carica</name>
    <name type="common">Common fig</name>
    <dbReference type="NCBI Taxonomy" id="3494"/>
    <lineage>
        <taxon>Eukaryota</taxon>
        <taxon>Viridiplantae</taxon>
        <taxon>Streptophyta</taxon>
        <taxon>Embryophyta</taxon>
        <taxon>Tracheophyta</taxon>
        <taxon>Spermatophyta</taxon>
        <taxon>Magnoliopsida</taxon>
        <taxon>eudicotyledons</taxon>
        <taxon>Gunneridae</taxon>
        <taxon>Pentapetalae</taxon>
        <taxon>rosids</taxon>
        <taxon>fabids</taxon>
        <taxon>Rosales</taxon>
        <taxon>Moraceae</taxon>
        <taxon>Ficeae</taxon>
        <taxon>Ficus</taxon>
    </lineage>
</organism>
<evidence type="ECO:0000313" key="2">
    <source>
        <dbReference type="Proteomes" id="UP001187192"/>
    </source>
</evidence>
<proteinExistence type="predicted"/>
<evidence type="ECO:0000313" key="1">
    <source>
        <dbReference type="EMBL" id="GMN71014.1"/>
    </source>
</evidence>
<protein>
    <submittedName>
        <fullName evidence="1">Uncharacterized protein</fullName>
    </submittedName>
</protein>
<gene>
    <name evidence="1" type="ORF">TIFTF001_052606</name>
</gene>
<dbReference type="Proteomes" id="UP001187192">
    <property type="component" value="Unassembled WGS sequence"/>
</dbReference>
<keyword evidence="2" id="KW-1185">Reference proteome</keyword>
<name>A0AA88JEF3_FICCA</name>
<sequence length="67" mass="7394">MTALASSPPPPPSLSLSSHPFGLIAAAVTRNLRRHSSRPHLRWWRSLTVDIHDAITSHRHNLILDAG</sequence>
<dbReference type="AlphaFoldDB" id="A0AA88JEF3"/>
<reference evidence="1" key="1">
    <citation type="submission" date="2023-07" db="EMBL/GenBank/DDBJ databases">
        <title>draft genome sequence of fig (Ficus carica).</title>
        <authorList>
            <person name="Takahashi T."/>
            <person name="Nishimura K."/>
        </authorList>
    </citation>
    <scope>NUCLEOTIDE SEQUENCE</scope>
</reference>
<dbReference type="EMBL" id="BTGU01011241">
    <property type="protein sequence ID" value="GMN71014.1"/>
    <property type="molecule type" value="Genomic_DNA"/>
</dbReference>